<dbReference type="PATRIC" id="fig|1121015.4.peg.2322"/>
<evidence type="ECO:0000313" key="2">
    <source>
        <dbReference type="Proteomes" id="UP000029385"/>
    </source>
</evidence>
<evidence type="ECO:0000313" key="1">
    <source>
        <dbReference type="EMBL" id="KFN42352.1"/>
    </source>
</evidence>
<organism evidence="1 2">
    <name type="scientific">Arenimonas oryziterrae DSM 21050 = YC6267</name>
    <dbReference type="NCBI Taxonomy" id="1121015"/>
    <lineage>
        <taxon>Bacteria</taxon>
        <taxon>Pseudomonadati</taxon>
        <taxon>Pseudomonadota</taxon>
        <taxon>Gammaproteobacteria</taxon>
        <taxon>Lysobacterales</taxon>
        <taxon>Lysobacteraceae</taxon>
        <taxon>Arenimonas</taxon>
    </lineage>
</organism>
<dbReference type="EMBL" id="AVCI01000011">
    <property type="protein sequence ID" value="KFN42352.1"/>
    <property type="molecule type" value="Genomic_DNA"/>
</dbReference>
<name>A0A091AT62_9GAMM</name>
<protein>
    <submittedName>
        <fullName evidence="1">Uncharacterized protein</fullName>
    </submittedName>
</protein>
<accession>A0A091AT62</accession>
<gene>
    <name evidence="1" type="ORF">N789_14275</name>
</gene>
<reference evidence="1 2" key="1">
    <citation type="submission" date="2013-09" db="EMBL/GenBank/DDBJ databases">
        <title>Genome sequencing of Arenimonas oryziterrae.</title>
        <authorList>
            <person name="Chen F."/>
            <person name="Wang G."/>
        </authorList>
    </citation>
    <scope>NUCLEOTIDE SEQUENCE [LARGE SCALE GENOMIC DNA]</scope>
    <source>
        <strain evidence="1 2">YC6267</strain>
    </source>
</reference>
<sequence>MATIDLSSGNEVFDLAMTANVGGWSILPLPAAGKVAEIRVLVQQHASAAKSCASPATAGKTAGGAWVISSILGSTESLALAIRSDGTVSVFPAGVNG</sequence>
<keyword evidence="2" id="KW-1185">Reference proteome</keyword>
<proteinExistence type="predicted"/>
<dbReference type="AlphaFoldDB" id="A0A091AT62"/>
<dbReference type="STRING" id="1121015.GCA_000420545_02869"/>
<dbReference type="Proteomes" id="UP000029385">
    <property type="component" value="Unassembled WGS sequence"/>
</dbReference>
<comment type="caution">
    <text evidence="1">The sequence shown here is derived from an EMBL/GenBank/DDBJ whole genome shotgun (WGS) entry which is preliminary data.</text>
</comment>